<dbReference type="SMART" id="SM00066">
    <property type="entry name" value="GAL4"/>
    <property type="match status" value="1"/>
</dbReference>
<dbReference type="PANTHER" id="PTHR47782">
    <property type="entry name" value="ZN(II)2CYS6 TRANSCRIPTION FACTOR (EUROFUNG)-RELATED"/>
    <property type="match status" value="1"/>
</dbReference>
<evidence type="ECO:0000256" key="7">
    <source>
        <dbReference type="ARBA" id="ARBA00023242"/>
    </source>
</evidence>
<dbReference type="PANTHER" id="PTHR47782:SF12">
    <property type="entry name" value="ZN(II)2CYS6 TRANSCRIPTION FACTOR (EUROFUNG)"/>
    <property type="match status" value="1"/>
</dbReference>
<evidence type="ECO:0000313" key="10">
    <source>
        <dbReference type="EMBL" id="SMY30017.1"/>
    </source>
</evidence>
<keyword evidence="6" id="KW-0804">Transcription</keyword>
<dbReference type="Gene3D" id="4.10.240.10">
    <property type="entry name" value="Zn(2)-C6 fungal-type DNA-binding domain"/>
    <property type="match status" value="1"/>
</dbReference>
<dbReference type="Pfam" id="PF00172">
    <property type="entry name" value="Zn_clus"/>
    <property type="match status" value="1"/>
</dbReference>
<dbReference type="InterPro" id="IPR001138">
    <property type="entry name" value="Zn2Cys6_DnaBD"/>
</dbReference>
<dbReference type="InterPro" id="IPR036864">
    <property type="entry name" value="Zn2-C6_fun-type_DNA-bd_sf"/>
</dbReference>
<dbReference type="PROSITE" id="PS50048">
    <property type="entry name" value="ZN2_CY6_FUNGAL_2"/>
    <property type="match status" value="1"/>
</dbReference>
<dbReference type="AlphaFoldDB" id="A0A1Y6M047"/>
<dbReference type="CDD" id="cd00067">
    <property type="entry name" value="GAL4"/>
    <property type="match status" value="1"/>
</dbReference>
<keyword evidence="4" id="KW-0805">Transcription regulation</keyword>
<dbReference type="GO" id="GO:0000981">
    <property type="term" value="F:DNA-binding transcription factor activity, RNA polymerase II-specific"/>
    <property type="evidence" value="ECO:0007669"/>
    <property type="project" value="InterPro"/>
</dbReference>
<dbReference type="GO" id="GO:0008270">
    <property type="term" value="F:zinc ion binding"/>
    <property type="evidence" value="ECO:0007669"/>
    <property type="project" value="InterPro"/>
</dbReference>
<keyword evidence="5" id="KW-0238">DNA-binding</keyword>
<evidence type="ECO:0000256" key="6">
    <source>
        <dbReference type="ARBA" id="ARBA00023163"/>
    </source>
</evidence>
<proteinExistence type="predicted"/>
<name>A0A1Y6M047_ZYMTR</name>
<evidence type="ECO:0000256" key="2">
    <source>
        <dbReference type="ARBA" id="ARBA00022723"/>
    </source>
</evidence>
<dbReference type="InterPro" id="IPR052202">
    <property type="entry name" value="Yeast_MetPath_Reg"/>
</dbReference>
<evidence type="ECO:0000313" key="11">
    <source>
        <dbReference type="Proteomes" id="UP000215453"/>
    </source>
</evidence>
<keyword evidence="2" id="KW-0479">Metal-binding</keyword>
<dbReference type="GO" id="GO:0045944">
    <property type="term" value="P:positive regulation of transcription by RNA polymerase II"/>
    <property type="evidence" value="ECO:0007669"/>
    <property type="project" value="TreeGrafter"/>
</dbReference>
<feature type="compositionally biased region" description="Polar residues" evidence="8">
    <location>
        <begin position="80"/>
        <end position="90"/>
    </location>
</feature>
<evidence type="ECO:0000256" key="4">
    <source>
        <dbReference type="ARBA" id="ARBA00023015"/>
    </source>
</evidence>
<dbReference type="PROSITE" id="PS00463">
    <property type="entry name" value="ZN2_CY6_FUNGAL_1"/>
    <property type="match status" value="1"/>
</dbReference>
<comment type="subcellular location">
    <subcellularLocation>
        <location evidence="1">Nucleus</location>
    </subcellularLocation>
</comment>
<dbReference type="Proteomes" id="UP000215453">
    <property type="component" value="Chromosome 13"/>
</dbReference>
<evidence type="ECO:0000256" key="1">
    <source>
        <dbReference type="ARBA" id="ARBA00004123"/>
    </source>
</evidence>
<gene>
    <name evidence="10" type="ORF">ZT1A5_G11467</name>
</gene>
<sequence>MTDALHLQACQRCRARKVRCSKEAPQCQTCKKAQVECVFLDNPTGERYTRQDSRAGVSRGRTSCCYRLASRCRHSEETTNHFPSSSQAPAVSSHAADGTPGRQDLEIIFSSPRFQPDLLKRLLARENIQQPDVGPAELPSMDLAEFLVMTYMNESHVQKPFLLTDYVANLVQEIYSHTPPEASDAQDLFRLYMICAISAVPLRRRGLEQQHPYSFFLAASAYFDKVNFSSGVEALQNLFLLARFAVYFHIGASTWELGRICIGICIEQEMHLPPLFEIPPLEEQHRRRLFLGELRLGPTQRNGASLCLLDFMRLRRITSRVQRAFFASTKAKSSVSQNSPVQHATDFSEVYDKLQKLLDELEEWRHDAPMFTDMTAFYQAQAWYDFLWEKERLLLLRGAMNDISARCGSMPRELSKSCCDCATKVITLYSDMFWPKQNNATRHYFQTLLAAGLLVAYLSSHLGRLDRSITLLQSLSEEMTDARPYATVFELIREMTCSGWKAYKQAAVSSIDEMDALDLSMATNLPDWSYSPGYLFAGVEAYVNHFATGDFATDPMLDPVSWMRGV</sequence>
<accession>A0A1Y6M047</accession>
<dbReference type="GO" id="GO:0005634">
    <property type="term" value="C:nucleus"/>
    <property type="evidence" value="ECO:0007669"/>
    <property type="project" value="UniProtKB-SubCell"/>
</dbReference>
<reference evidence="10 11" key="1">
    <citation type="submission" date="2016-10" db="EMBL/GenBank/DDBJ databases">
        <authorList>
            <person name="Varghese N."/>
        </authorList>
    </citation>
    <scope>NUCLEOTIDE SEQUENCE [LARGE SCALE GENOMIC DNA]</scope>
</reference>
<feature type="region of interest" description="Disordered" evidence="8">
    <location>
        <begin position="77"/>
        <end position="98"/>
    </location>
</feature>
<keyword evidence="3" id="KW-0862">Zinc</keyword>
<dbReference type="SUPFAM" id="SSF57701">
    <property type="entry name" value="Zn2/Cys6 DNA-binding domain"/>
    <property type="match status" value="1"/>
</dbReference>
<organism evidence="10 11">
    <name type="scientific">Zymoseptoria tritici ST99CH_1A5</name>
    <dbReference type="NCBI Taxonomy" id="1276529"/>
    <lineage>
        <taxon>Eukaryota</taxon>
        <taxon>Fungi</taxon>
        <taxon>Dikarya</taxon>
        <taxon>Ascomycota</taxon>
        <taxon>Pezizomycotina</taxon>
        <taxon>Dothideomycetes</taxon>
        <taxon>Dothideomycetidae</taxon>
        <taxon>Mycosphaerellales</taxon>
        <taxon>Mycosphaerellaceae</taxon>
        <taxon>Zymoseptoria</taxon>
    </lineage>
</organism>
<evidence type="ECO:0000256" key="8">
    <source>
        <dbReference type="SAM" id="MobiDB-lite"/>
    </source>
</evidence>
<keyword evidence="7" id="KW-0539">Nucleus</keyword>
<evidence type="ECO:0000259" key="9">
    <source>
        <dbReference type="PROSITE" id="PS50048"/>
    </source>
</evidence>
<protein>
    <recommendedName>
        <fullName evidence="9">Zn(2)-C6 fungal-type domain-containing protein</fullName>
    </recommendedName>
</protein>
<dbReference type="GO" id="GO:0043565">
    <property type="term" value="F:sequence-specific DNA binding"/>
    <property type="evidence" value="ECO:0007669"/>
    <property type="project" value="TreeGrafter"/>
</dbReference>
<evidence type="ECO:0000256" key="5">
    <source>
        <dbReference type="ARBA" id="ARBA00023125"/>
    </source>
</evidence>
<evidence type="ECO:0000256" key="3">
    <source>
        <dbReference type="ARBA" id="ARBA00022833"/>
    </source>
</evidence>
<feature type="domain" description="Zn(2)-C6 fungal-type" evidence="9">
    <location>
        <begin position="9"/>
        <end position="39"/>
    </location>
</feature>
<dbReference type="EMBL" id="LT882688">
    <property type="protein sequence ID" value="SMY30017.1"/>
    <property type="molecule type" value="Genomic_DNA"/>
</dbReference>
<dbReference type="CDD" id="cd12148">
    <property type="entry name" value="fungal_TF_MHR"/>
    <property type="match status" value="1"/>
</dbReference>